<name>A0A934MF02_9MICO</name>
<proteinExistence type="predicted"/>
<protein>
    <submittedName>
        <fullName evidence="1">Uncharacterized protein</fullName>
    </submittedName>
</protein>
<sequence length="105" mass="12015">MWFWIWAVLVTATLTGAAFLARDLWRRAKNVLAAQADLLAALDDAHARAADNPPATTTPRPVDVFTDREHLVTLVESRKAGRRRRAAQRRADHAARYEQWRRIDL</sequence>
<organism evidence="1 2">
    <name type="scientific">Sanguibacter suaedae</name>
    <dbReference type="NCBI Taxonomy" id="2795737"/>
    <lineage>
        <taxon>Bacteria</taxon>
        <taxon>Bacillati</taxon>
        <taxon>Actinomycetota</taxon>
        <taxon>Actinomycetes</taxon>
        <taxon>Micrococcales</taxon>
        <taxon>Sanguibacteraceae</taxon>
        <taxon>Sanguibacter</taxon>
    </lineage>
</organism>
<reference evidence="1" key="1">
    <citation type="submission" date="2020-12" db="EMBL/GenBank/DDBJ databases">
        <title>Sanguibacter suaedae sp. nov., isolated from Suaeda aralocaspica.</title>
        <authorList>
            <person name="Ma Q."/>
        </authorList>
    </citation>
    <scope>NUCLEOTIDE SEQUENCE</scope>
    <source>
        <strain evidence="1">YZGR15</strain>
    </source>
</reference>
<evidence type="ECO:0000313" key="1">
    <source>
        <dbReference type="EMBL" id="MBI9116159.1"/>
    </source>
</evidence>
<dbReference type="AlphaFoldDB" id="A0A934MF02"/>
<keyword evidence="2" id="KW-1185">Reference proteome</keyword>
<dbReference type="EMBL" id="JAEINH010000018">
    <property type="protein sequence ID" value="MBI9116159.1"/>
    <property type="molecule type" value="Genomic_DNA"/>
</dbReference>
<dbReference type="Proteomes" id="UP000602087">
    <property type="component" value="Unassembled WGS sequence"/>
</dbReference>
<evidence type="ECO:0000313" key="2">
    <source>
        <dbReference type="Proteomes" id="UP000602087"/>
    </source>
</evidence>
<comment type="caution">
    <text evidence="1">The sequence shown here is derived from an EMBL/GenBank/DDBJ whole genome shotgun (WGS) entry which is preliminary data.</text>
</comment>
<gene>
    <name evidence="1" type="ORF">JAV76_14175</name>
</gene>
<dbReference type="RefSeq" id="WP_198734728.1">
    <property type="nucleotide sequence ID" value="NZ_JAEINH010000018.1"/>
</dbReference>
<accession>A0A934MF02</accession>